<dbReference type="Proteomes" id="UP000052982">
    <property type="component" value="Unassembled WGS sequence"/>
</dbReference>
<keyword evidence="1" id="KW-0812">Transmembrane</keyword>
<keyword evidence="1" id="KW-1133">Transmembrane helix</keyword>
<gene>
    <name evidence="2" type="ORF">AQJ64_26200</name>
</gene>
<feature type="transmembrane region" description="Helical" evidence="1">
    <location>
        <begin position="24"/>
        <end position="45"/>
    </location>
</feature>
<evidence type="ECO:0000313" key="2">
    <source>
        <dbReference type="EMBL" id="KUN80264.1"/>
    </source>
</evidence>
<name>A0A117RAL8_9ACTN</name>
<comment type="caution">
    <text evidence="2">The sequence shown here is derived from an EMBL/GenBank/DDBJ whole genome shotgun (WGS) entry which is preliminary data.</text>
</comment>
<proteinExistence type="predicted"/>
<organism evidence="2 3">
    <name type="scientific">Streptomyces griseoruber</name>
    <dbReference type="NCBI Taxonomy" id="1943"/>
    <lineage>
        <taxon>Bacteria</taxon>
        <taxon>Bacillati</taxon>
        <taxon>Actinomycetota</taxon>
        <taxon>Actinomycetes</taxon>
        <taxon>Kitasatosporales</taxon>
        <taxon>Streptomycetaceae</taxon>
        <taxon>Streptomyces</taxon>
    </lineage>
</organism>
<protein>
    <submittedName>
        <fullName evidence="2">Uncharacterized protein</fullName>
    </submittedName>
</protein>
<dbReference type="EMBL" id="LMWW01000044">
    <property type="protein sequence ID" value="KUN80264.1"/>
    <property type="molecule type" value="Genomic_DNA"/>
</dbReference>
<keyword evidence="3" id="KW-1185">Reference proteome</keyword>
<evidence type="ECO:0000313" key="3">
    <source>
        <dbReference type="Proteomes" id="UP000052982"/>
    </source>
</evidence>
<sequence length="268" mass="28334">MAGEGGAEAVGGARKARGALVRGVFRWAAVVTVFAVVGASTAYGITRMDRTDVPGLATRSDGRWAYPTLTKPPLPSGSPGPFAGANPSGAHYADLRALVLPAPEGATQDKALAGSDGWLATEDFLKEFEEARRGDIRDKLVDAGLRHVAARGWTTPDGITTRVYLLRFGSVAVTEQVLGDTLTRYDAPVYPVRGADAYARDEDFPLAPQSKNVALTPYAETKPYGSEQVRLAYLSAGDVLAMIVQAGKGGMPGIPFQQTVVLQSELLE</sequence>
<evidence type="ECO:0000256" key="1">
    <source>
        <dbReference type="SAM" id="Phobius"/>
    </source>
</evidence>
<keyword evidence="1" id="KW-0472">Membrane</keyword>
<accession>A0A117RAL8</accession>
<reference evidence="2 3" key="1">
    <citation type="submission" date="2015-10" db="EMBL/GenBank/DDBJ databases">
        <title>Draft genome sequence of Streptomyces griseoruber DSM 40281, type strain for the species Streptomyces griseoruber.</title>
        <authorList>
            <person name="Ruckert C."/>
            <person name="Winkler A."/>
            <person name="Kalinowski J."/>
            <person name="Kampfer P."/>
            <person name="Glaeser S."/>
        </authorList>
    </citation>
    <scope>NUCLEOTIDE SEQUENCE [LARGE SCALE GENOMIC DNA]</scope>
    <source>
        <strain evidence="2 3">DSM 40281</strain>
    </source>
</reference>
<dbReference type="AlphaFoldDB" id="A0A117RAL8"/>
<dbReference type="STRING" id="1943.AQJ64_26200"/>